<feature type="transmembrane region" description="Helical" evidence="1">
    <location>
        <begin position="72"/>
        <end position="95"/>
    </location>
</feature>
<proteinExistence type="predicted"/>
<dbReference type="EMBL" id="CP144747">
    <property type="protein sequence ID" value="WVZ65114.1"/>
    <property type="molecule type" value="Genomic_DNA"/>
</dbReference>
<feature type="transmembrane region" description="Helical" evidence="1">
    <location>
        <begin position="222"/>
        <end position="242"/>
    </location>
</feature>
<keyword evidence="1" id="KW-0812">Transmembrane</keyword>
<feature type="transmembrane region" description="Helical" evidence="1">
    <location>
        <begin position="20"/>
        <end position="42"/>
    </location>
</feature>
<sequence>MTALPLPLAKELVPAGAEFPLLPAAVACTVLAVTALVWLRVFSRGFLHGRRPAEHEPLPPGGTAGSASRSQLLHLAVLFFGMGAVLHADTLVAAAEHHLHPAAVVCAVIAFAVLFNSAILRLNFGLAAVGSSNPARSAFSALAALMRQNSPYSPTAPSAERKGSRPAATPPPIIAEAQPPIAPALRPHQSRLARAAFVILSALISTSWFLEPVAAAAAELRVPRSAVVAILVVFATCFFTSLHIFRSFFLPRPPAAAAQQWEGIAVIAAVGAGVAACLVAAGGSAYGCAPARS</sequence>
<feature type="transmembrane region" description="Helical" evidence="1">
    <location>
        <begin position="263"/>
        <end position="286"/>
    </location>
</feature>
<keyword evidence="1" id="KW-1133">Transmembrane helix</keyword>
<accession>A0AAQ3T1S2</accession>
<evidence type="ECO:0000313" key="2">
    <source>
        <dbReference type="EMBL" id="WVZ65114.1"/>
    </source>
</evidence>
<dbReference type="Proteomes" id="UP001341281">
    <property type="component" value="Chromosome 03"/>
</dbReference>
<evidence type="ECO:0000313" key="3">
    <source>
        <dbReference type="Proteomes" id="UP001341281"/>
    </source>
</evidence>
<feature type="transmembrane region" description="Helical" evidence="1">
    <location>
        <begin position="101"/>
        <end position="120"/>
    </location>
</feature>
<keyword evidence="3" id="KW-1185">Reference proteome</keyword>
<dbReference type="AlphaFoldDB" id="A0AAQ3T1S2"/>
<gene>
    <name evidence="2" type="ORF">U9M48_014531</name>
</gene>
<name>A0AAQ3T1S2_PASNO</name>
<keyword evidence="1" id="KW-0472">Membrane</keyword>
<evidence type="ECO:0000256" key="1">
    <source>
        <dbReference type="SAM" id="Phobius"/>
    </source>
</evidence>
<protein>
    <submittedName>
        <fullName evidence="2">Uncharacterized protein</fullName>
    </submittedName>
</protein>
<feature type="transmembrane region" description="Helical" evidence="1">
    <location>
        <begin position="192"/>
        <end position="210"/>
    </location>
</feature>
<organism evidence="2 3">
    <name type="scientific">Paspalum notatum var. saurae</name>
    <dbReference type="NCBI Taxonomy" id="547442"/>
    <lineage>
        <taxon>Eukaryota</taxon>
        <taxon>Viridiplantae</taxon>
        <taxon>Streptophyta</taxon>
        <taxon>Embryophyta</taxon>
        <taxon>Tracheophyta</taxon>
        <taxon>Spermatophyta</taxon>
        <taxon>Magnoliopsida</taxon>
        <taxon>Liliopsida</taxon>
        <taxon>Poales</taxon>
        <taxon>Poaceae</taxon>
        <taxon>PACMAD clade</taxon>
        <taxon>Panicoideae</taxon>
        <taxon>Andropogonodae</taxon>
        <taxon>Paspaleae</taxon>
        <taxon>Paspalinae</taxon>
        <taxon>Paspalum</taxon>
    </lineage>
</organism>
<reference evidence="2 3" key="1">
    <citation type="submission" date="2024-02" db="EMBL/GenBank/DDBJ databases">
        <title>High-quality chromosome-scale genome assembly of Pensacola bahiagrass (Paspalum notatum Flugge var. saurae).</title>
        <authorList>
            <person name="Vega J.M."/>
            <person name="Podio M."/>
            <person name="Orjuela J."/>
            <person name="Siena L.A."/>
            <person name="Pessino S.C."/>
            <person name="Combes M.C."/>
            <person name="Mariac C."/>
            <person name="Albertini E."/>
            <person name="Pupilli F."/>
            <person name="Ortiz J.P.A."/>
            <person name="Leblanc O."/>
        </authorList>
    </citation>
    <scope>NUCLEOTIDE SEQUENCE [LARGE SCALE GENOMIC DNA]</scope>
    <source>
        <strain evidence="2">R1</strain>
        <tissue evidence="2">Leaf</tissue>
    </source>
</reference>